<dbReference type="AlphaFoldDB" id="A0A248TFD2"/>
<dbReference type="PRINTS" id="PR00344">
    <property type="entry name" value="BCTRLSENSOR"/>
</dbReference>
<feature type="domain" description="Histidine kinase" evidence="11">
    <location>
        <begin position="349"/>
        <end position="567"/>
    </location>
</feature>
<dbReference type="FunFam" id="3.30.565.10:FF:000006">
    <property type="entry name" value="Sensor histidine kinase WalK"/>
    <property type="match status" value="1"/>
</dbReference>
<reference evidence="12 13" key="1">
    <citation type="submission" date="2017-08" db="EMBL/GenBank/DDBJ databases">
        <title>Complete Genome Sequence of Bacillus kochii Oregon-R-modENCODE STRAIN BDGP4, isolated from Drosophila melanogaster gut.</title>
        <authorList>
            <person name="Wan K.H."/>
            <person name="Yu C."/>
            <person name="Park S."/>
            <person name="Hammonds A.S."/>
            <person name="Booth B.W."/>
            <person name="Celniker S.E."/>
        </authorList>
    </citation>
    <scope>NUCLEOTIDE SEQUENCE [LARGE SCALE GENOMIC DNA]</scope>
    <source>
        <strain evidence="12 13">BDGP4</strain>
    </source>
</reference>
<evidence type="ECO:0000256" key="6">
    <source>
        <dbReference type="ARBA" id="ARBA00022741"/>
    </source>
</evidence>
<dbReference type="PANTHER" id="PTHR43711:SF26">
    <property type="entry name" value="SENSOR HISTIDINE KINASE RCSC"/>
    <property type="match status" value="1"/>
</dbReference>
<feature type="transmembrane region" description="Helical" evidence="10">
    <location>
        <begin position="246"/>
        <end position="266"/>
    </location>
</feature>
<keyword evidence="10" id="KW-1133">Transmembrane helix</keyword>
<keyword evidence="10" id="KW-0812">Transmembrane</keyword>
<evidence type="ECO:0000313" key="13">
    <source>
        <dbReference type="Proteomes" id="UP000215137"/>
    </source>
</evidence>
<keyword evidence="9" id="KW-0902">Two-component regulatory system</keyword>
<keyword evidence="5" id="KW-0808">Transferase</keyword>
<dbReference type="EC" id="2.7.13.3" evidence="3"/>
<evidence type="ECO:0000259" key="11">
    <source>
        <dbReference type="PROSITE" id="PS50109"/>
    </source>
</evidence>
<evidence type="ECO:0000256" key="1">
    <source>
        <dbReference type="ARBA" id="ARBA00000085"/>
    </source>
</evidence>
<dbReference type="GO" id="GO:0000155">
    <property type="term" value="F:phosphorelay sensor kinase activity"/>
    <property type="evidence" value="ECO:0007669"/>
    <property type="project" value="InterPro"/>
</dbReference>
<dbReference type="EMBL" id="CP022983">
    <property type="protein sequence ID" value="ASV66895.1"/>
    <property type="molecule type" value="Genomic_DNA"/>
</dbReference>
<keyword evidence="4" id="KW-0597">Phosphoprotein</keyword>
<dbReference type="InterPro" id="IPR004358">
    <property type="entry name" value="Sig_transdc_His_kin-like_C"/>
</dbReference>
<dbReference type="SMART" id="SM00387">
    <property type="entry name" value="HATPase_c"/>
    <property type="match status" value="1"/>
</dbReference>
<dbReference type="SUPFAM" id="SSF47384">
    <property type="entry name" value="Homodimeric domain of signal transducing histidine kinase"/>
    <property type="match status" value="1"/>
</dbReference>
<keyword evidence="13" id="KW-1185">Reference proteome</keyword>
<evidence type="ECO:0000256" key="2">
    <source>
        <dbReference type="ARBA" id="ARBA00004651"/>
    </source>
</evidence>
<keyword evidence="8" id="KW-0067">ATP-binding</keyword>
<dbReference type="InterPro" id="IPR050736">
    <property type="entry name" value="Sensor_HK_Regulatory"/>
</dbReference>
<sequence length="567" mass="65837">MSIHRRFITQFLLQLFFYFIFISFILLTFTVFFGYYLSKAEIEGNVGKADELFLEDQIQLNNGHVTIQSELKELVKKQSGWLLIFDNKGQLIKHLYSPKELEMNFSALIDHKEDYDRYYSWQLYNDSEQPLIVMFGQRNKAEKLIDEIASHMNWTTDELQLPRDLQHEVMSVDGSVFLSTLDGTVLNTFNNEQRLSIKELYQLGNNNSFLTKSISNQESNKTLIVSVPNPIKEDVEATTFIYHLKYPLIALLIALLLTFIISGFLYSRKFASPVTTVIQWIENLGNKQYTSPTNIRHQQKLYNKSGVIKHKYRLYKEVMETLSAVTIQLEENEKMRKKQAKTREDWISGLSHDLKTPLSSIVGYTKMLNSDQYQWSLDEKKHFIDTIDEKSHYMMELIEDLTLTYRLQNNSLPIIEESIELNETIRRTIIQTMNMQDEYAYTFDLQSETKQLIISLDPKWFQRILDNLIMNAVKYNPKGTTITITTQTLEERLVIITIEDNGIGMDDETLDNLFDRYYRGTNTTDSSTGTGLGMAITKQLVKLHGGSIKVHSDVGMGTKVRIILPIN</sequence>
<dbReference type="InterPro" id="IPR003594">
    <property type="entry name" value="HATPase_dom"/>
</dbReference>
<dbReference type="KEGG" id="bko:CKF48_05880"/>
<dbReference type="SUPFAM" id="SSF55874">
    <property type="entry name" value="ATPase domain of HSP90 chaperone/DNA topoisomerase II/histidine kinase"/>
    <property type="match status" value="1"/>
</dbReference>
<protein>
    <recommendedName>
        <fullName evidence="3">histidine kinase</fullName>
        <ecNumber evidence="3">2.7.13.3</ecNumber>
    </recommendedName>
</protein>
<dbReference type="Pfam" id="PF02518">
    <property type="entry name" value="HATPase_c"/>
    <property type="match status" value="1"/>
</dbReference>
<organism evidence="12 13">
    <name type="scientific">Cytobacillus kochii</name>
    <dbReference type="NCBI Taxonomy" id="859143"/>
    <lineage>
        <taxon>Bacteria</taxon>
        <taxon>Bacillati</taxon>
        <taxon>Bacillota</taxon>
        <taxon>Bacilli</taxon>
        <taxon>Bacillales</taxon>
        <taxon>Bacillaceae</taxon>
        <taxon>Cytobacillus</taxon>
    </lineage>
</organism>
<comment type="subcellular location">
    <subcellularLocation>
        <location evidence="2">Cell membrane</location>
        <topology evidence="2">Multi-pass membrane protein</topology>
    </subcellularLocation>
</comment>
<dbReference type="PANTHER" id="PTHR43711">
    <property type="entry name" value="TWO-COMPONENT HISTIDINE KINASE"/>
    <property type="match status" value="1"/>
</dbReference>
<accession>A0A248TFD2</accession>
<gene>
    <name evidence="12" type="ORF">CKF48_05880</name>
</gene>
<dbReference type="OrthoDB" id="368131at2"/>
<dbReference type="RefSeq" id="WP_095370470.1">
    <property type="nucleotide sequence ID" value="NZ_CP022983.1"/>
</dbReference>
<dbReference type="InterPro" id="IPR005467">
    <property type="entry name" value="His_kinase_dom"/>
</dbReference>
<dbReference type="InterPro" id="IPR003661">
    <property type="entry name" value="HisK_dim/P_dom"/>
</dbReference>
<name>A0A248TFD2_9BACI</name>
<dbReference type="Gene3D" id="3.30.565.10">
    <property type="entry name" value="Histidine kinase-like ATPase, C-terminal domain"/>
    <property type="match status" value="1"/>
</dbReference>
<dbReference type="CDD" id="cd00082">
    <property type="entry name" value="HisKA"/>
    <property type="match status" value="1"/>
</dbReference>
<evidence type="ECO:0000256" key="7">
    <source>
        <dbReference type="ARBA" id="ARBA00022777"/>
    </source>
</evidence>
<dbReference type="InterPro" id="IPR036890">
    <property type="entry name" value="HATPase_C_sf"/>
</dbReference>
<keyword evidence="6" id="KW-0547">Nucleotide-binding</keyword>
<keyword evidence="10" id="KW-0472">Membrane</keyword>
<evidence type="ECO:0000313" key="12">
    <source>
        <dbReference type="EMBL" id="ASV66895.1"/>
    </source>
</evidence>
<dbReference type="Proteomes" id="UP000215137">
    <property type="component" value="Chromosome"/>
</dbReference>
<evidence type="ECO:0000256" key="8">
    <source>
        <dbReference type="ARBA" id="ARBA00022840"/>
    </source>
</evidence>
<proteinExistence type="predicted"/>
<dbReference type="GO" id="GO:0005886">
    <property type="term" value="C:plasma membrane"/>
    <property type="evidence" value="ECO:0007669"/>
    <property type="project" value="UniProtKB-SubCell"/>
</dbReference>
<dbReference type="CDD" id="cd00075">
    <property type="entry name" value="HATPase"/>
    <property type="match status" value="1"/>
</dbReference>
<dbReference type="SMART" id="SM00388">
    <property type="entry name" value="HisKA"/>
    <property type="match status" value="1"/>
</dbReference>
<dbReference type="Gene3D" id="1.10.287.130">
    <property type="match status" value="1"/>
</dbReference>
<comment type="catalytic activity">
    <reaction evidence="1">
        <text>ATP + protein L-histidine = ADP + protein N-phospho-L-histidine.</text>
        <dbReference type="EC" id="2.7.13.3"/>
    </reaction>
</comment>
<evidence type="ECO:0000256" key="5">
    <source>
        <dbReference type="ARBA" id="ARBA00022679"/>
    </source>
</evidence>
<feature type="transmembrane region" description="Helical" evidence="10">
    <location>
        <begin position="12"/>
        <end position="37"/>
    </location>
</feature>
<evidence type="ECO:0000256" key="10">
    <source>
        <dbReference type="SAM" id="Phobius"/>
    </source>
</evidence>
<dbReference type="PROSITE" id="PS50109">
    <property type="entry name" value="HIS_KIN"/>
    <property type="match status" value="1"/>
</dbReference>
<evidence type="ECO:0000256" key="4">
    <source>
        <dbReference type="ARBA" id="ARBA00022553"/>
    </source>
</evidence>
<dbReference type="GO" id="GO:0005524">
    <property type="term" value="F:ATP binding"/>
    <property type="evidence" value="ECO:0007669"/>
    <property type="project" value="UniProtKB-KW"/>
</dbReference>
<evidence type="ECO:0000256" key="3">
    <source>
        <dbReference type="ARBA" id="ARBA00012438"/>
    </source>
</evidence>
<keyword evidence="7" id="KW-0418">Kinase</keyword>
<dbReference type="Pfam" id="PF00512">
    <property type="entry name" value="HisKA"/>
    <property type="match status" value="1"/>
</dbReference>
<evidence type="ECO:0000256" key="9">
    <source>
        <dbReference type="ARBA" id="ARBA00023012"/>
    </source>
</evidence>
<dbReference type="InterPro" id="IPR036097">
    <property type="entry name" value="HisK_dim/P_sf"/>
</dbReference>